<comment type="caution">
    <text evidence="1">The sequence shown here is derived from an EMBL/GenBank/DDBJ whole genome shotgun (WGS) entry which is preliminary data.</text>
</comment>
<protein>
    <submittedName>
        <fullName evidence="1">Ribonuclease Z</fullName>
    </submittedName>
</protein>
<name>A0ABT1EC19_9FIRM</name>
<reference evidence="1 2" key="1">
    <citation type="journal article" date="2022" name="Genome Biol. Evol.">
        <title>Host diet, physiology and behaviors set the stage for Lachnospiraceae cladogenesis.</title>
        <authorList>
            <person name="Vera-Ponce De Leon A."/>
            <person name="Schneider M."/>
            <person name="Jahnes B.C."/>
            <person name="Sadowski V."/>
            <person name="Camuy-Velez L.A."/>
            <person name="Duan J."/>
            <person name="Sabree Z.L."/>
        </authorList>
    </citation>
    <scope>NUCLEOTIDE SEQUENCE [LARGE SCALE GENOMIC DNA]</scope>
    <source>
        <strain evidence="1 2">PAL113</strain>
    </source>
</reference>
<accession>A0ABT1EC19</accession>
<dbReference type="RefSeq" id="WP_262067150.1">
    <property type="nucleotide sequence ID" value="NZ_JAMXOD010000024.1"/>
</dbReference>
<evidence type="ECO:0000313" key="2">
    <source>
        <dbReference type="Proteomes" id="UP001523566"/>
    </source>
</evidence>
<sequence>MIVIACVDDALGMMFNKRRQSKDKVLQKEIMEATAGKKLWMNQYSLNQFQEEFPESHILCDEDFLNKAAEGDYCFVENISLKSYEEKIEKIILYKWNRKYPADFFFDISINENGWKIIESEEFPGYSHEKITKEVYGK</sequence>
<proteinExistence type="predicted"/>
<keyword evidence="2" id="KW-1185">Reference proteome</keyword>
<dbReference type="EMBL" id="JAMZFW010000024">
    <property type="protein sequence ID" value="MCP1103375.1"/>
    <property type="molecule type" value="Genomic_DNA"/>
</dbReference>
<gene>
    <name evidence="1" type="ORF">NK125_13285</name>
</gene>
<evidence type="ECO:0000313" key="1">
    <source>
        <dbReference type="EMBL" id="MCP1103375.1"/>
    </source>
</evidence>
<organism evidence="1 2">
    <name type="scientific">Aequitasia blattaphilus</name>
    <dbReference type="NCBI Taxonomy" id="2949332"/>
    <lineage>
        <taxon>Bacteria</taxon>
        <taxon>Bacillati</taxon>
        <taxon>Bacillota</taxon>
        <taxon>Clostridia</taxon>
        <taxon>Lachnospirales</taxon>
        <taxon>Lachnospiraceae</taxon>
        <taxon>Aequitasia</taxon>
    </lineage>
</organism>
<dbReference type="Proteomes" id="UP001523566">
    <property type="component" value="Unassembled WGS sequence"/>
</dbReference>